<evidence type="ECO:0000313" key="2">
    <source>
        <dbReference type="EMBL" id="WQD39034.1"/>
    </source>
</evidence>
<keyword evidence="1" id="KW-0812">Transmembrane</keyword>
<keyword evidence="1" id="KW-1133">Transmembrane helix</keyword>
<sequence>MAKKASNVVTDLTTEELLKQKKTLTGVAFGLGIVMLVACLILFYLVLKSRNYMIIFVIPVAMLSLLPSFMRLGQINAELKSRNTEK</sequence>
<accession>A0ABZ0W8N6</accession>
<dbReference type="Proteomes" id="UP001325680">
    <property type="component" value="Chromosome"/>
</dbReference>
<proteinExistence type="predicted"/>
<feature type="transmembrane region" description="Helical" evidence="1">
    <location>
        <begin position="52"/>
        <end position="72"/>
    </location>
</feature>
<evidence type="ECO:0000256" key="1">
    <source>
        <dbReference type="SAM" id="Phobius"/>
    </source>
</evidence>
<dbReference type="EMBL" id="CP139960">
    <property type="protein sequence ID" value="WQD39034.1"/>
    <property type="molecule type" value="Genomic_DNA"/>
</dbReference>
<evidence type="ECO:0000313" key="3">
    <source>
        <dbReference type="Proteomes" id="UP001325680"/>
    </source>
</evidence>
<evidence type="ECO:0008006" key="4">
    <source>
        <dbReference type="Google" id="ProtNLM"/>
    </source>
</evidence>
<name>A0ABZ0W8N6_9BACT</name>
<gene>
    <name evidence="2" type="ORF">U0035_02590</name>
</gene>
<protein>
    <recommendedName>
        <fullName evidence="4">Redox-active disulfide protein 2</fullName>
    </recommendedName>
</protein>
<feature type="transmembrane region" description="Helical" evidence="1">
    <location>
        <begin position="24"/>
        <end position="46"/>
    </location>
</feature>
<dbReference type="RefSeq" id="WP_114792617.1">
    <property type="nucleotide sequence ID" value="NZ_CP139960.1"/>
</dbReference>
<organism evidence="2 3">
    <name type="scientific">Niabella yanshanensis</name>
    <dbReference type="NCBI Taxonomy" id="577386"/>
    <lineage>
        <taxon>Bacteria</taxon>
        <taxon>Pseudomonadati</taxon>
        <taxon>Bacteroidota</taxon>
        <taxon>Chitinophagia</taxon>
        <taxon>Chitinophagales</taxon>
        <taxon>Chitinophagaceae</taxon>
        <taxon>Niabella</taxon>
    </lineage>
</organism>
<keyword evidence="1" id="KW-0472">Membrane</keyword>
<reference evidence="2 3" key="1">
    <citation type="submission" date="2023-12" db="EMBL/GenBank/DDBJ databases">
        <title>Genome sequencing and assembly of bacterial species from a model synthetic community.</title>
        <authorList>
            <person name="Hogle S.L."/>
        </authorList>
    </citation>
    <scope>NUCLEOTIDE SEQUENCE [LARGE SCALE GENOMIC DNA]</scope>
    <source>
        <strain evidence="2 3">HAMBI_3031</strain>
    </source>
</reference>
<keyword evidence="3" id="KW-1185">Reference proteome</keyword>